<dbReference type="FunFam" id="3.40.50.10190:FF:000002">
    <property type="entry name" value="Pescadillo homolog"/>
    <property type="match status" value="1"/>
</dbReference>
<evidence type="ECO:0000256" key="5">
    <source>
        <dbReference type="ARBA" id="ARBA00062503"/>
    </source>
</evidence>
<dbReference type="PANTHER" id="PTHR12221">
    <property type="entry name" value="PESCADILLO - RELATED"/>
    <property type="match status" value="1"/>
</dbReference>
<keyword evidence="2" id="KW-0690">Ribosome biogenesis</keyword>
<reference evidence="8" key="2">
    <citation type="submission" date="2025-09" db="UniProtKB">
        <authorList>
            <consortium name="Ensembl"/>
        </authorList>
    </citation>
    <scope>IDENTIFICATION</scope>
</reference>
<proteinExistence type="predicted"/>
<dbReference type="InterPro" id="IPR036420">
    <property type="entry name" value="BRCT_dom_sf"/>
</dbReference>
<organism evidence="8">
    <name type="scientific">Petromyzon marinus</name>
    <name type="common">Sea lamprey</name>
    <dbReference type="NCBI Taxonomy" id="7757"/>
    <lineage>
        <taxon>Eukaryota</taxon>
        <taxon>Metazoa</taxon>
        <taxon>Chordata</taxon>
        <taxon>Craniata</taxon>
        <taxon>Vertebrata</taxon>
        <taxon>Cyclostomata</taxon>
        <taxon>Hyperoartia</taxon>
        <taxon>Petromyzontiformes</taxon>
        <taxon>Petromyzontidae</taxon>
        <taxon>Petromyzon</taxon>
    </lineage>
</organism>
<dbReference type="PROSITE" id="PS50172">
    <property type="entry name" value="BRCT"/>
    <property type="match status" value="1"/>
</dbReference>
<evidence type="ECO:0000259" key="7">
    <source>
        <dbReference type="PROSITE" id="PS50172"/>
    </source>
</evidence>
<evidence type="ECO:0000256" key="1">
    <source>
        <dbReference type="ARBA" id="ARBA00004604"/>
    </source>
</evidence>
<comment type="subunit">
    <text evidence="5">Component of the PeBoW complex, composed of BOP1, PES1 and WDR12. The complex is held together by BOP1, which interacts with PES1 via its N-terminal domain and with WDR12 via a high-affinity interaction between the seven-bladed beta-propeller domains of the 2 proteins. The PeBoW complex associates with the 66S pre-ribosome. The PeBoW complex also associates with DDX27, PES1 interacts directly with DDX27. Interacts with IRS1 and UBTF. May interact with MAP1B.</text>
</comment>
<dbReference type="OMA" id="WENCPAT"/>
<dbReference type="PANTHER" id="PTHR12221:SF6">
    <property type="entry name" value="PESCADILLO HOMOLOG"/>
    <property type="match status" value="1"/>
</dbReference>
<evidence type="ECO:0000256" key="3">
    <source>
        <dbReference type="ARBA" id="ARBA00022552"/>
    </source>
</evidence>
<feature type="compositionally biased region" description="Basic residues" evidence="6">
    <location>
        <begin position="303"/>
        <end position="312"/>
    </location>
</feature>
<dbReference type="AlphaFoldDB" id="S4RSV3"/>
<feature type="region of interest" description="Disordered" evidence="6">
    <location>
        <begin position="180"/>
        <end position="234"/>
    </location>
</feature>
<dbReference type="Gene3D" id="3.40.50.10190">
    <property type="entry name" value="BRCT domain"/>
    <property type="match status" value="1"/>
</dbReference>
<dbReference type="InterPro" id="IPR010613">
    <property type="entry name" value="PES"/>
</dbReference>
<keyword evidence="3" id="KW-0698">rRNA processing</keyword>
<dbReference type="CDD" id="cd17709">
    <property type="entry name" value="BRCT_pescadillo_like"/>
    <property type="match status" value="1"/>
</dbReference>
<feature type="compositionally biased region" description="Acidic residues" evidence="6">
    <location>
        <begin position="184"/>
        <end position="210"/>
    </location>
</feature>
<evidence type="ECO:0000256" key="6">
    <source>
        <dbReference type="SAM" id="MobiDB-lite"/>
    </source>
</evidence>
<reference evidence="8" key="1">
    <citation type="submission" date="2025-08" db="UniProtKB">
        <authorList>
            <consortium name="Ensembl"/>
        </authorList>
    </citation>
    <scope>IDENTIFICATION</scope>
</reference>
<feature type="compositionally biased region" description="Basic and acidic residues" evidence="6">
    <location>
        <begin position="211"/>
        <end position="234"/>
    </location>
</feature>
<feature type="region of interest" description="Disordered" evidence="6">
    <location>
        <begin position="1"/>
        <end position="35"/>
    </location>
</feature>
<dbReference type="SUPFAM" id="SSF52113">
    <property type="entry name" value="BRCT domain"/>
    <property type="match status" value="1"/>
</dbReference>
<feature type="compositionally biased region" description="Acidic residues" evidence="6">
    <location>
        <begin position="21"/>
        <end position="35"/>
    </location>
</feature>
<protein>
    <submittedName>
        <fullName evidence="8">Pescadillo ribosomal biosis factor 1</fullName>
    </submittedName>
</protein>
<dbReference type="GO" id="GO:0000463">
    <property type="term" value="P:maturation of LSU-rRNA from tricistronic rRNA transcript (SSU-rRNA, 5.8S rRNA, LSU-rRNA)"/>
    <property type="evidence" value="ECO:0007669"/>
    <property type="project" value="TreeGrafter"/>
</dbReference>
<evidence type="ECO:0000256" key="2">
    <source>
        <dbReference type="ARBA" id="ARBA00022517"/>
    </source>
</evidence>
<dbReference type="STRING" id="7757.ENSPMAP00000008293"/>
<evidence type="ECO:0000313" key="8">
    <source>
        <dbReference type="Ensembl" id="ENSPMAP00000008293.1"/>
    </source>
</evidence>
<dbReference type="GO" id="GO:0003723">
    <property type="term" value="F:RNA binding"/>
    <property type="evidence" value="ECO:0007669"/>
    <property type="project" value="TreeGrafter"/>
</dbReference>
<keyword evidence="4" id="KW-0539">Nucleus</keyword>
<name>S4RSV3_PETMA</name>
<feature type="compositionally biased region" description="Basic residues" evidence="6">
    <location>
        <begin position="280"/>
        <end position="294"/>
    </location>
</feature>
<dbReference type="InterPro" id="IPR001357">
    <property type="entry name" value="BRCT_dom"/>
</dbReference>
<dbReference type="HOGENOM" id="CLU_892944_0_0_1"/>
<evidence type="ECO:0000256" key="4">
    <source>
        <dbReference type="ARBA" id="ARBA00023242"/>
    </source>
</evidence>
<comment type="subcellular location">
    <subcellularLocation>
        <location evidence="1">Nucleus</location>
        <location evidence="1">Nucleolus</location>
    </subcellularLocation>
</comment>
<dbReference type="GO" id="GO:0070545">
    <property type="term" value="C:PeBoW complex"/>
    <property type="evidence" value="ECO:0007669"/>
    <property type="project" value="TreeGrafter"/>
</dbReference>
<feature type="domain" description="BRCT" evidence="7">
    <location>
        <begin position="126"/>
        <end position="148"/>
    </location>
</feature>
<sequence length="312" mass="35733">RLAALSQSLARIPGSSSNSEEVAEEERPDEFLVEEEDRELSERRKADAAKQAALCSLFEGTKFFLNREILREMFTFIIVPRSFGGQVSWHSSVCIGATYPETDETITHQLVDRPNPPQTFINRCYVQPQWVCDCVNAGVLLPVQDYFPGVLLPPHLSPFVEEKEGDYIPPEKLKLLALQRGDTGAEDDEEEEEVDDDGGDDDDEDDEEVDAVEKKQEKSLKKAERKRIEKKEDVRVTDGRLRVTDEVRVGAEQEAEEKRLALMMMKKRDKHLYDKIMKTRKRKRKEANKLVAKRKAIDASAKVAKKQKTKQR</sequence>
<dbReference type="Ensembl" id="ENSPMAT00000008331.1">
    <property type="protein sequence ID" value="ENSPMAP00000008293.1"/>
    <property type="gene ID" value="ENSPMAG00000007529.1"/>
</dbReference>
<feature type="region of interest" description="Disordered" evidence="6">
    <location>
        <begin position="280"/>
        <end position="312"/>
    </location>
</feature>
<accession>S4RSV3</accession>
<dbReference type="GeneTree" id="ENSGT00390000002626"/>